<evidence type="ECO:0000313" key="2">
    <source>
        <dbReference type="EMBL" id="QYM79920.1"/>
    </source>
</evidence>
<dbReference type="PANTHER" id="PTHR30437:SF4">
    <property type="entry name" value="TRANSCRIPTION ELONGATION FACTOR GREA"/>
    <property type="match status" value="1"/>
</dbReference>
<dbReference type="GO" id="GO:0006354">
    <property type="term" value="P:DNA-templated transcription elongation"/>
    <property type="evidence" value="ECO:0007669"/>
    <property type="project" value="TreeGrafter"/>
</dbReference>
<evidence type="ECO:0000313" key="3">
    <source>
        <dbReference type="Proteomes" id="UP000825051"/>
    </source>
</evidence>
<dbReference type="PIRSF" id="PIRSF006092">
    <property type="entry name" value="GreA_GreB"/>
    <property type="match status" value="1"/>
</dbReference>
<dbReference type="GO" id="GO:0032784">
    <property type="term" value="P:regulation of DNA-templated transcription elongation"/>
    <property type="evidence" value="ECO:0007669"/>
    <property type="project" value="InterPro"/>
</dbReference>
<dbReference type="InterPro" id="IPR036953">
    <property type="entry name" value="GreA/GreB_C_sf"/>
</dbReference>
<organism evidence="2 3">
    <name type="scientific">Horticoccus luteus</name>
    <dbReference type="NCBI Taxonomy" id="2862869"/>
    <lineage>
        <taxon>Bacteria</taxon>
        <taxon>Pseudomonadati</taxon>
        <taxon>Verrucomicrobiota</taxon>
        <taxon>Opitutia</taxon>
        <taxon>Opitutales</taxon>
        <taxon>Opitutaceae</taxon>
        <taxon>Horticoccus</taxon>
    </lineage>
</organism>
<dbReference type="InterPro" id="IPR036805">
    <property type="entry name" value="Tscrpt_elong_fac_GreA/B_N_sf"/>
</dbReference>
<dbReference type="SUPFAM" id="SSF54534">
    <property type="entry name" value="FKBP-like"/>
    <property type="match status" value="1"/>
</dbReference>
<dbReference type="Pfam" id="PF01272">
    <property type="entry name" value="GreA_GreB"/>
    <property type="match status" value="1"/>
</dbReference>
<dbReference type="Gene3D" id="3.10.50.30">
    <property type="entry name" value="Transcription elongation factor, GreA/GreB, C-terminal domain"/>
    <property type="match status" value="1"/>
</dbReference>
<keyword evidence="3" id="KW-1185">Reference proteome</keyword>
<dbReference type="InterPro" id="IPR001437">
    <property type="entry name" value="Tscrpt_elong_fac_GreA/B_C"/>
</dbReference>
<dbReference type="InterPro" id="IPR023459">
    <property type="entry name" value="Tscrpt_elong_fac_GreA/B_fam"/>
</dbReference>
<gene>
    <name evidence="2" type="ORF">K0B96_04690</name>
</gene>
<name>A0A8F9TVN0_9BACT</name>
<protein>
    <submittedName>
        <fullName evidence="2">GreA/GreB family elongation factor</fullName>
    </submittedName>
</protein>
<dbReference type="AlphaFoldDB" id="A0A8F9TVN0"/>
<dbReference type="EMBL" id="CP080507">
    <property type="protein sequence ID" value="QYM79920.1"/>
    <property type="molecule type" value="Genomic_DNA"/>
</dbReference>
<dbReference type="RefSeq" id="WP_220164376.1">
    <property type="nucleotide sequence ID" value="NZ_CP080507.1"/>
</dbReference>
<dbReference type="KEGG" id="ole:K0B96_04690"/>
<keyword evidence="2" id="KW-0251">Elongation factor</keyword>
<evidence type="ECO:0000259" key="1">
    <source>
        <dbReference type="Pfam" id="PF01272"/>
    </source>
</evidence>
<proteinExistence type="predicted"/>
<reference evidence="2" key="1">
    <citation type="submission" date="2021-08" db="EMBL/GenBank/DDBJ databases">
        <title>Genome of a novel bacterium of the phylum Verrucomicrobia, Oleiharenicola sp. KSB-15.</title>
        <authorList>
            <person name="Chung J.-H."/>
            <person name="Ahn J.-H."/>
            <person name="Yoon Y."/>
            <person name="Kim D.-Y."/>
            <person name="An S.-H."/>
            <person name="Park I."/>
            <person name="Yeon J."/>
        </authorList>
    </citation>
    <scope>NUCLEOTIDE SEQUENCE</scope>
    <source>
        <strain evidence="2">KSB-15</strain>
    </source>
</reference>
<dbReference type="GO" id="GO:0070063">
    <property type="term" value="F:RNA polymerase binding"/>
    <property type="evidence" value="ECO:0007669"/>
    <property type="project" value="InterPro"/>
</dbReference>
<dbReference type="Proteomes" id="UP000825051">
    <property type="component" value="Chromosome"/>
</dbReference>
<feature type="domain" description="Transcription elongation factor GreA/GreB C-terminal" evidence="1">
    <location>
        <begin position="96"/>
        <end position="170"/>
    </location>
</feature>
<dbReference type="GO" id="GO:0003746">
    <property type="term" value="F:translation elongation factor activity"/>
    <property type="evidence" value="ECO:0007669"/>
    <property type="project" value="UniProtKB-KW"/>
</dbReference>
<accession>A0A8F9TVN0</accession>
<sequence length="171" mass="18432">MSKAFLREDDLQPEPASPPALPLSLLIGGKHYLTPRGAAVLQEEITRLSITERPGLAARAASDADEKAELQRLDSRVRQLQLTLQTAEIVPPPPPPHDVVQFGATVTVESKTGGVVRYRIVGVDEADPAAGTISHQSPIARALLNAHRDSSVEFSSPAGRQELRVTDISYE</sequence>
<dbReference type="SUPFAM" id="SSF46557">
    <property type="entry name" value="GreA transcript cleavage protein, N-terminal domain"/>
    <property type="match status" value="1"/>
</dbReference>
<dbReference type="FunFam" id="3.10.50.30:FF:000001">
    <property type="entry name" value="Transcription elongation factor GreA"/>
    <property type="match status" value="1"/>
</dbReference>
<keyword evidence="2" id="KW-0648">Protein biosynthesis</keyword>
<dbReference type="GO" id="GO:0003677">
    <property type="term" value="F:DNA binding"/>
    <property type="evidence" value="ECO:0007669"/>
    <property type="project" value="InterPro"/>
</dbReference>
<dbReference type="PANTHER" id="PTHR30437">
    <property type="entry name" value="TRANSCRIPTION ELONGATION FACTOR GREA"/>
    <property type="match status" value="1"/>
</dbReference>